<name>A0ABU3QVN9_9GAMM</name>
<sequence>MTTLTIHTIESAPELSKPILEKSVKTNGMLPNLHGVLAGAPGILQAYQNLHEQFVNSSFDAEELTVVWQTINVEHGCTYCVPAHTAIAHSMKVDPELTEALRNDGLLTTPKLQALQDMTLSIVRNRGHVTNEELSAFYAAGYGEQQVLEIILGLSQKVISNYTNHIANTPVDAPFQPFAWNKSA</sequence>
<reference evidence="1 2" key="1">
    <citation type="submission" date="2023-10" db="EMBL/GenBank/DDBJ databases">
        <title>Psychrosphaera aquimaarina strain SW33 isolated from seawater.</title>
        <authorList>
            <person name="Bayburt H."/>
            <person name="Kim J.M."/>
            <person name="Choi B.J."/>
            <person name="Jeon C.O."/>
        </authorList>
    </citation>
    <scope>NUCLEOTIDE SEQUENCE [LARGE SCALE GENOMIC DNA]</scope>
    <source>
        <strain evidence="1 2">KCTC 52743</strain>
    </source>
</reference>
<proteinExistence type="predicted"/>
<evidence type="ECO:0000313" key="2">
    <source>
        <dbReference type="Proteomes" id="UP001257914"/>
    </source>
</evidence>
<dbReference type="EMBL" id="JAWCUA010000001">
    <property type="protein sequence ID" value="MDU0111495.1"/>
    <property type="molecule type" value="Genomic_DNA"/>
</dbReference>
<accession>A0ABU3QVN9</accession>
<dbReference type="PANTHER" id="PTHR35446:SF3">
    <property type="entry name" value="CMD DOMAIN-CONTAINING PROTEIN"/>
    <property type="match status" value="1"/>
</dbReference>
<dbReference type="Gene3D" id="1.20.1290.10">
    <property type="entry name" value="AhpD-like"/>
    <property type="match status" value="1"/>
</dbReference>
<dbReference type="Proteomes" id="UP001257914">
    <property type="component" value="Unassembled WGS sequence"/>
</dbReference>
<evidence type="ECO:0000313" key="1">
    <source>
        <dbReference type="EMBL" id="MDU0111495.1"/>
    </source>
</evidence>
<dbReference type="InterPro" id="IPR029032">
    <property type="entry name" value="AhpD-like"/>
</dbReference>
<keyword evidence="2" id="KW-1185">Reference proteome</keyword>
<dbReference type="SUPFAM" id="SSF69118">
    <property type="entry name" value="AhpD-like"/>
    <property type="match status" value="1"/>
</dbReference>
<organism evidence="1 2">
    <name type="scientific">Psychrosphaera aquimarina</name>
    <dbReference type="NCBI Taxonomy" id="2044854"/>
    <lineage>
        <taxon>Bacteria</taxon>
        <taxon>Pseudomonadati</taxon>
        <taxon>Pseudomonadota</taxon>
        <taxon>Gammaproteobacteria</taxon>
        <taxon>Alteromonadales</taxon>
        <taxon>Pseudoalteromonadaceae</taxon>
        <taxon>Psychrosphaera</taxon>
    </lineage>
</organism>
<dbReference type="PANTHER" id="PTHR35446">
    <property type="entry name" value="SI:CH211-175M2.5"/>
    <property type="match status" value="1"/>
</dbReference>
<dbReference type="RefSeq" id="WP_315945453.1">
    <property type="nucleotide sequence ID" value="NZ_JAWCUA010000001.1"/>
</dbReference>
<protein>
    <submittedName>
        <fullName evidence="1">Carboxymuconolactone decarboxylase family protein</fullName>
    </submittedName>
</protein>
<comment type="caution">
    <text evidence="1">The sequence shown here is derived from an EMBL/GenBank/DDBJ whole genome shotgun (WGS) entry which is preliminary data.</text>
</comment>
<gene>
    <name evidence="1" type="ORF">RT723_00375</name>
</gene>